<gene>
    <name evidence="3" type="ORF">WJX73_009492</name>
</gene>
<dbReference type="InterPro" id="IPR004827">
    <property type="entry name" value="bZIP"/>
</dbReference>
<organism evidence="3 4">
    <name type="scientific">Symbiochloris irregularis</name>
    <dbReference type="NCBI Taxonomy" id="706552"/>
    <lineage>
        <taxon>Eukaryota</taxon>
        <taxon>Viridiplantae</taxon>
        <taxon>Chlorophyta</taxon>
        <taxon>core chlorophytes</taxon>
        <taxon>Trebouxiophyceae</taxon>
        <taxon>Trebouxiales</taxon>
        <taxon>Trebouxiaceae</taxon>
        <taxon>Symbiochloris</taxon>
    </lineage>
</organism>
<feature type="region of interest" description="Disordered" evidence="1">
    <location>
        <begin position="1"/>
        <end position="86"/>
    </location>
</feature>
<sequence length="639" mass="69727">MRSSSSRSTPAPEGAMKKRARTSKCSSSSQAEAGPSHGDAPASGEQPSADEHSAVLFFKHPTTVRMRNREAQARWRNRQKGKQAEEKMKMAEVEEARKQLQAETMAFNAQRQAWQAFMRSCQQQHQGHPGRSGLQPDYSVVPIRGIDTYQSAVLRTPMLPREVLDVQFAINETVHRVCGWPQLPRDAVINFRLDSLFRRKKLHTRALSKLLSLCEDKENVTAATDLCNLMHGFLNLARMLGWTALSNGTTAAGVIDSEYTQAGLRECGVPSVGHWQRVAASLDLTKQQHETILQMREEWYLCKKQARQQAASVPSTVQAYLSEQPGQEPRVSHGQLEDCHVRLQRCRQEEHKAACKFNFGVRGQVLTPIQNAKVLLLSWPYKADMEAILNGLPSEHAPPMGHQDHDPALLWPLDSNTPGHGFGLPDPQAGSIFPPLDLRATAMATAPLLDRAGGTDGQSQSRHSPSYFGPTLVQASALNLSTHEDDMPIDFPTSAAALSLPLAAVTSLSMANSDTQRPAACVSAAMPPLDEKPVYDFTRGLQLPTSLLGAADIGPATSAPLFQPGTGRGMATGNPAAFAQQAWQQAFATMAGSAMVSAMAGDPGGARNLDLALDLNDWGALDDLNDQLLEFSRDRRQEL</sequence>
<accession>A0AAW1NZV0</accession>
<dbReference type="EMBL" id="JALJOQ010000083">
    <property type="protein sequence ID" value="KAK9800304.1"/>
    <property type="molecule type" value="Genomic_DNA"/>
</dbReference>
<comment type="caution">
    <text evidence="3">The sequence shown here is derived from an EMBL/GenBank/DDBJ whole genome shotgun (WGS) entry which is preliminary data.</text>
</comment>
<evidence type="ECO:0000313" key="4">
    <source>
        <dbReference type="Proteomes" id="UP001465755"/>
    </source>
</evidence>
<protein>
    <recommendedName>
        <fullName evidence="2">BZIP domain-containing protein</fullName>
    </recommendedName>
</protein>
<feature type="domain" description="BZIP" evidence="2">
    <location>
        <begin position="65"/>
        <end position="78"/>
    </location>
</feature>
<proteinExistence type="predicted"/>
<dbReference type="PROSITE" id="PS00036">
    <property type="entry name" value="BZIP_BASIC"/>
    <property type="match status" value="1"/>
</dbReference>
<keyword evidence="4" id="KW-1185">Reference proteome</keyword>
<name>A0AAW1NZV0_9CHLO</name>
<dbReference type="AlphaFoldDB" id="A0AAW1NZV0"/>
<reference evidence="3 4" key="1">
    <citation type="journal article" date="2024" name="Nat. Commun.">
        <title>Phylogenomics reveals the evolutionary origins of lichenization in chlorophyte algae.</title>
        <authorList>
            <person name="Puginier C."/>
            <person name="Libourel C."/>
            <person name="Otte J."/>
            <person name="Skaloud P."/>
            <person name="Haon M."/>
            <person name="Grisel S."/>
            <person name="Petersen M."/>
            <person name="Berrin J.G."/>
            <person name="Delaux P.M."/>
            <person name="Dal Grande F."/>
            <person name="Keller J."/>
        </authorList>
    </citation>
    <scope>NUCLEOTIDE SEQUENCE [LARGE SCALE GENOMIC DNA]</scope>
    <source>
        <strain evidence="3 4">SAG 2036</strain>
    </source>
</reference>
<dbReference type="GO" id="GO:0003700">
    <property type="term" value="F:DNA-binding transcription factor activity"/>
    <property type="evidence" value="ECO:0007669"/>
    <property type="project" value="InterPro"/>
</dbReference>
<evidence type="ECO:0000256" key="1">
    <source>
        <dbReference type="SAM" id="MobiDB-lite"/>
    </source>
</evidence>
<evidence type="ECO:0000259" key="2">
    <source>
        <dbReference type="PROSITE" id="PS00036"/>
    </source>
</evidence>
<evidence type="ECO:0000313" key="3">
    <source>
        <dbReference type="EMBL" id="KAK9800304.1"/>
    </source>
</evidence>
<dbReference type="Proteomes" id="UP001465755">
    <property type="component" value="Unassembled WGS sequence"/>
</dbReference>
<dbReference type="CDD" id="cd14686">
    <property type="entry name" value="bZIP"/>
    <property type="match status" value="1"/>
</dbReference>